<keyword evidence="5" id="KW-0732">Signal</keyword>
<dbReference type="InterPro" id="IPR011050">
    <property type="entry name" value="Pectin_lyase_fold/virulence"/>
</dbReference>
<evidence type="ECO:0000256" key="7">
    <source>
        <dbReference type="ARBA" id="ARBA00023237"/>
    </source>
</evidence>
<dbReference type="Pfam" id="PF02415">
    <property type="entry name" value="Chlam_PMP"/>
    <property type="match status" value="3"/>
</dbReference>
<evidence type="ECO:0000256" key="3">
    <source>
        <dbReference type="ARBA" id="ARBA00004613"/>
    </source>
</evidence>
<keyword evidence="6" id="KW-0472">Membrane</keyword>
<keyword evidence="9" id="KW-1185">Reference proteome</keyword>
<dbReference type="NCBIfam" id="TIGR01376">
    <property type="entry name" value="POMP_repeat"/>
    <property type="match status" value="1"/>
</dbReference>
<dbReference type="RefSeq" id="WP_116592686.1">
    <property type="nucleotide sequence ID" value="NZ_MZGS01000027.1"/>
</dbReference>
<dbReference type="SMART" id="SM00710">
    <property type="entry name" value="PbH1"/>
    <property type="match status" value="7"/>
</dbReference>
<reference evidence="8 9" key="1">
    <citation type="submission" date="2017-03" db="EMBL/GenBank/DDBJ databases">
        <title>Genome sequence of Methanobrevibacter thaueri.</title>
        <authorList>
            <person name="Poehlein A."/>
            <person name="Seedorf H."/>
            <person name="Daniel R."/>
        </authorList>
    </citation>
    <scope>NUCLEOTIDE SEQUENCE [LARGE SCALE GENOMIC DNA]</scope>
    <source>
        <strain evidence="8 9">DSM 11995</strain>
    </source>
</reference>
<comment type="caution">
    <text evidence="8">The sequence shown here is derived from an EMBL/GenBank/DDBJ whole genome shotgun (WGS) entry which is preliminary data.</text>
</comment>
<dbReference type="Gene3D" id="2.160.20.10">
    <property type="entry name" value="Single-stranded right-handed beta-helix, Pectin lyase-like"/>
    <property type="match status" value="1"/>
</dbReference>
<keyword evidence="7" id="KW-0998">Cell outer membrane</keyword>
<proteinExistence type="predicted"/>
<dbReference type="InterPro" id="IPR013783">
    <property type="entry name" value="Ig-like_fold"/>
</dbReference>
<dbReference type="SUPFAM" id="SSF51126">
    <property type="entry name" value="Pectin lyase-like"/>
    <property type="match status" value="2"/>
</dbReference>
<evidence type="ECO:0000256" key="4">
    <source>
        <dbReference type="ARBA" id="ARBA00022525"/>
    </source>
</evidence>
<keyword evidence="4" id="KW-0964">Secreted</keyword>
<comment type="subcellular location">
    <subcellularLocation>
        <location evidence="1">Cell envelope</location>
    </subcellularLocation>
    <subcellularLocation>
        <location evidence="2">Cell outer membrane</location>
    </subcellularLocation>
    <subcellularLocation>
        <location evidence="3">Secreted</location>
    </subcellularLocation>
</comment>
<dbReference type="OrthoDB" id="78228at2157"/>
<dbReference type="InterPro" id="IPR006626">
    <property type="entry name" value="PbH1"/>
</dbReference>
<evidence type="ECO:0000256" key="1">
    <source>
        <dbReference type="ARBA" id="ARBA00004196"/>
    </source>
</evidence>
<dbReference type="Proteomes" id="UP000251717">
    <property type="component" value="Unassembled WGS sequence"/>
</dbReference>
<dbReference type="InterPro" id="IPR003368">
    <property type="entry name" value="POMP_repeat"/>
</dbReference>
<name>A0A315XLW5_9EURY</name>
<dbReference type="PANTHER" id="PTHR11319:SF35">
    <property type="entry name" value="OUTER MEMBRANE PROTEIN PMPC-RELATED"/>
    <property type="match status" value="1"/>
</dbReference>
<evidence type="ECO:0000256" key="6">
    <source>
        <dbReference type="ARBA" id="ARBA00023136"/>
    </source>
</evidence>
<dbReference type="InterPro" id="IPR012334">
    <property type="entry name" value="Pectin_lyas_fold"/>
</dbReference>
<sequence length="754" mass="81775">MKFKEVFKLLILLCFVVSIAGVSAVDCNDTGIDDSDLCSQNMIDDTSSSNIDDFKLKDDKGNFSNLVSEIGNARPGDVISLDNDYYVENETSGIIINCDNVTIDGRGFTFYGGEGIKDFSLITVHGSNVVLRDIVFNSFRCGESGHLIDWYGTQGNVSSCSFYNNFANYGGVIDWSGSSGHVEYCEFLDNFAFNDGGAIYAIGNGFNLYMTYFDNNSAEVGGAVYVNGKNYRIDYCQFINNSASNGGAVHGSEMEGMIVNCYFYNNTADIGGAIECISDNSQILNSTFEDNNASEGGAIYLEGSDAIISNNTFVNNGANLGGAIEISNNRNSTINASRFYDNHAEIGGAICSDDENCILDCLFDGNTASFGGAIYSEVVSIEDSIFTNNEADSYGGAVFIGEVGEIFKSVFNNNSAEIAGAIFFEDFLNISDSEFGDNVGKLFSSNNVISDRGVIILNNITSDSPIFLKSVEINFAGIENNVYGSMLSISFNVTNQSGIYANPNATVLLKINGNVYYANASDGNAVFKISNLDAGEYKYVAVYKCPDFVEYELYGNFTVNPLKASITAKTASFVINYGGKYSITLKDEKGNFVPSQTVTFVLNGKTIGSAKTNSKGVATIKLTSIALKTAKAGSKKLVIKVKGKNCKVSDKTVNVKINKEKVKIISKKKSFKRSQKTKKYVVTLKNTKGKAIKKAKVTLKVKGKKYKAKTNSKGKATFKVKKLTKKGKYKATIKFSGNKYYKKASKKVKITVKK</sequence>
<evidence type="ECO:0000256" key="5">
    <source>
        <dbReference type="ARBA" id="ARBA00022729"/>
    </source>
</evidence>
<dbReference type="GO" id="GO:0005576">
    <property type="term" value="C:extracellular region"/>
    <property type="evidence" value="ECO:0007669"/>
    <property type="project" value="UniProtKB-SubCell"/>
</dbReference>
<dbReference type="EMBL" id="MZGS01000027">
    <property type="protein sequence ID" value="PWB85516.1"/>
    <property type="molecule type" value="Genomic_DNA"/>
</dbReference>
<organism evidence="8 9">
    <name type="scientific">Methanobrevibacter thaueri</name>
    <dbReference type="NCBI Taxonomy" id="190975"/>
    <lineage>
        <taxon>Archaea</taxon>
        <taxon>Methanobacteriati</taxon>
        <taxon>Methanobacteriota</taxon>
        <taxon>Methanomada group</taxon>
        <taxon>Methanobacteria</taxon>
        <taxon>Methanobacteriales</taxon>
        <taxon>Methanobacteriaceae</taxon>
        <taxon>Methanobrevibacter</taxon>
    </lineage>
</organism>
<dbReference type="SUPFAM" id="SSF49373">
    <property type="entry name" value="Invasin/intimin cell-adhesion fragments"/>
    <property type="match status" value="1"/>
</dbReference>
<protein>
    <submittedName>
        <fullName evidence="8">Putative outer membrane protein pmp18</fullName>
    </submittedName>
</protein>
<dbReference type="InterPro" id="IPR008964">
    <property type="entry name" value="Invasin/intimin_cell_adhesion"/>
</dbReference>
<evidence type="ECO:0000313" key="8">
    <source>
        <dbReference type="EMBL" id="PWB85516.1"/>
    </source>
</evidence>
<evidence type="ECO:0000256" key="2">
    <source>
        <dbReference type="ARBA" id="ARBA00004442"/>
    </source>
</evidence>
<evidence type="ECO:0000313" key="9">
    <source>
        <dbReference type="Proteomes" id="UP000251717"/>
    </source>
</evidence>
<dbReference type="Gene3D" id="2.60.40.10">
    <property type="entry name" value="Immunoglobulins"/>
    <property type="match status" value="2"/>
</dbReference>
<accession>A0A315XLW5</accession>
<dbReference type="AlphaFoldDB" id="A0A315XLW5"/>
<gene>
    <name evidence="8" type="ORF">MBBTH_17800</name>
</gene>
<dbReference type="PANTHER" id="PTHR11319">
    <property type="entry name" value="G PROTEIN-COUPLED RECEPTOR-RELATED"/>
    <property type="match status" value="1"/>
</dbReference>